<reference evidence="1 2" key="1">
    <citation type="submission" date="2015-11" db="EMBL/GenBank/DDBJ databases">
        <title>Evidence for parallel genomic evolution in an endosymbiosis of termite gut flagellates.</title>
        <authorList>
            <person name="Zheng H."/>
        </authorList>
    </citation>
    <scope>NUCLEOTIDE SEQUENCE [LARGE SCALE GENOMIC DNA]</scope>
    <source>
        <strain evidence="1 2">CET450</strain>
    </source>
</reference>
<sequence length="166" mass="19411">MKRKTAAFFSEFLFYCELKVHFKKTIKLDPENETATATAHSAVYYNSDNKFKKSTDCRNKFLKQQPDNAAGYFQIEMIQEKLHMNDATLVSYNKVTKLNPDARDAFIAKSRIYEANGNFNLAIKEYEKIYFCLSGQYVCTYVSGKCYYKTRNYIKAEEIFLKIPPM</sequence>
<organism evidence="1 2">
    <name type="scientific">Endomicrobium trichonymphae</name>
    <dbReference type="NCBI Taxonomy" id="1408204"/>
    <lineage>
        <taxon>Bacteria</taxon>
        <taxon>Pseudomonadati</taxon>
        <taxon>Elusimicrobiota</taxon>
        <taxon>Endomicrobiia</taxon>
        <taxon>Endomicrobiales</taxon>
        <taxon>Endomicrobiaceae</taxon>
        <taxon>Candidatus Endomicrobiellum</taxon>
    </lineage>
</organism>
<accession>A0A1E5IJ36</accession>
<gene>
    <name evidence="1" type="ORF">ATZ36_05910</name>
</gene>
<keyword evidence="2" id="KW-1185">Reference proteome</keyword>
<dbReference type="Proteomes" id="UP000095237">
    <property type="component" value="Unassembled WGS sequence"/>
</dbReference>
<dbReference type="EMBL" id="LNVX01000450">
    <property type="protein sequence ID" value="OEG70143.1"/>
    <property type="molecule type" value="Genomic_DNA"/>
</dbReference>
<dbReference type="SUPFAM" id="SSF48452">
    <property type="entry name" value="TPR-like"/>
    <property type="match status" value="1"/>
</dbReference>
<protein>
    <submittedName>
        <fullName evidence="1">Uncharacterized protein</fullName>
    </submittedName>
</protein>
<comment type="caution">
    <text evidence="1">The sequence shown here is derived from an EMBL/GenBank/DDBJ whole genome shotgun (WGS) entry which is preliminary data.</text>
</comment>
<name>A0A1E5IJ36_ENDTX</name>
<evidence type="ECO:0000313" key="1">
    <source>
        <dbReference type="EMBL" id="OEG70143.1"/>
    </source>
</evidence>
<proteinExistence type="predicted"/>
<dbReference type="Gene3D" id="1.25.40.10">
    <property type="entry name" value="Tetratricopeptide repeat domain"/>
    <property type="match status" value="1"/>
</dbReference>
<dbReference type="InterPro" id="IPR011990">
    <property type="entry name" value="TPR-like_helical_dom_sf"/>
</dbReference>
<evidence type="ECO:0000313" key="2">
    <source>
        <dbReference type="Proteomes" id="UP000095237"/>
    </source>
</evidence>
<dbReference type="AlphaFoldDB" id="A0A1E5IJ36"/>